<reference evidence="4" key="1">
    <citation type="journal article" date="2019" name="Int. J. Syst. Evol. Microbiol.">
        <title>The Global Catalogue of Microorganisms (GCM) 10K type strain sequencing project: providing services to taxonomists for standard genome sequencing and annotation.</title>
        <authorList>
            <consortium name="The Broad Institute Genomics Platform"/>
            <consortium name="The Broad Institute Genome Sequencing Center for Infectious Disease"/>
            <person name="Wu L."/>
            <person name="Ma J."/>
        </authorList>
    </citation>
    <scope>NUCLEOTIDE SEQUENCE [LARGE SCALE GENOMIC DNA]</scope>
    <source>
        <strain evidence="4">CCUG 53762</strain>
    </source>
</reference>
<gene>
    <name evidence="3" type="ORF">ACFSAH_19235</name>
</gene>
<dbReference type="InterPro" id="IPR045455">
    <property type="entry name" value="NrS-1_pol-like_helicase"/>
</dbReference>
<evidence type="ECO:0000256" key="1">
    <source>
        <dbReference type="SAM" id="MobiDB-lite"/>
    </source>
</evidence>
<evidence type="ECO:0000259" key="2">
    <source>
        <dbReference type="Pfam" id="PF19263"/>
    </source>
</evidence>
<organism evidence="3 4">
    <name type="scientific">Pseudopedobacter beijingensis</name>
    <dbReference type="NCBI Taxonomy" id="1207056"/>
    <lineage>
        <taxon>Bacteria</taxon>
        <taxon>Pseudomonadati</taxon>
        <taxon>Bacteroidota</taxon>
        <taxon>Sphingobacteriia</taxon>
        <taxon>Sphingobacteriales</taxon>
        <taxon>Sphingobacteriaceae</taxon>
        <taxon>Pseudopedobacter</taxon>
    </lineage>
</organism>
<sequence>MAKQNYFTTRLSQIFTDPKAYSFEHDSKIIPVFKEIKDGAIQINYPSLYGGAECYSEGNAIKTFFRVRVNPDQEKDYKYYRDEKAGNRIFFPLQLIKKFQEKEEIETLYLVDGEFKAIAGTNAGFDMISVYSKDVFNDSEATLHPDIVRLVHTCNIKSIVLLLGADTMVLDWNPETETEKDLSLRFFAFARSVKNYKAQAIQHIKSVYFMHLQPEFLSETIKGLDDLLFYRKGEGDYICNDLNRLHVAKNYFSGINLTAETPSKINSFFYLNKYQNKPGAFQSKFAHIIKDYPFYFQGVQYVVDAQDGLKILKHKDNDLFVRVGCKYYKNIEVPNAHKKGVFDKKMTEWSTVELKRDYVDKGFKNFFDEIPKYDDFCNIPDNTEEYQPTIGNCLNLYFELDHEIISGEWTSIEMYLKHVFGDKELASGHTNYDLALDYFTLLYTTPTQALPIMCLVNREKNTGKSTMLWLMKEIFRENCTFIGNEELKDHLNDDWAARLVIGVDEGFIDKKTVIERLKSMSTSKFIKLRGMYKGRSEIGFFGKFVITSNDEDNFISIDKDETRFWVNKVPVIKKDDPLLVEKMAKEIPAFLHFLRNREILHPRVSRHWFEHSLLHNDALTKLKESSRGWFEKELIAIMEDLFFTYEYHTLYFTISELSHMVNGGESAVKFRKADIKKQLEDKFGLESKNGRFQQPNKPGDVYQLKTSEKKGRCFEFRVEDFLSPEKLENEFTYFSIEQINEFREYGSPKVYEPLKEESDNPFPSQGALDLQPDYRHLGNDDIPF</sequence>
<comment type="caution">
    <text evidence="3">The sequence shown here is derived from an EMBL/GenBank/DDBJ whole genome shotgun (WGS) entry which is preliminary data.</text>
</comment>
<accession>A0ABW4IJ19</accession>
<evidence type="ECO:0000313" key="3">
    <source>
        <dbReference type="EMBL" id="MFD1632014.1"/>
    </source>
</evidence>
<feature type="region of interest" description="Disordered" evidence="1">
    <location>
        <begin position="750"/>
        <end position="784"/>
    </location>
</feature>
<dbReference type="Pfam" id="PF19263">
    <property type="entry name" value="DUF5906"/>
    <property type="match status" value="1"/>
</dbReference>
<keyword evidence="4" id="KW-1185">Reference proteome</keyword>
<protein>
    <submittedName>
        <fullName evidence="3">Primase-helicase family protein</fullName>
    </submittedName>
</protein>
<dbReference type="RefSeq" id="WP_379664337.1">
    <property type="nucleotide sequence ID" value="NZ_JBHUDG010000051.1"/>
</dbReference>
<proteinExistence type="predicted"/>
<dbReference type="EMBL" id="JBHUDG010000051">
    <property type="protein sequence ID" value="MFD1632014.1"/>
    <property type="molecule type" value="Genomic_DNA"/>
</dbReference>
<feature type="compositionally biased region" description="Basic and acidic residues" evidence="1">
    <location>
        <begin position="772"/>
        <end position="784"/>
    </location>
</feature>
<dbReference type="Proteomes" id="UP001597118">
    <property type="component" value="Unassembled WGS sequence"/>
</dbReference>
<evidence type="ECO:0000313" key="4">
    <source>
        <dbReference type="Proteomes" id="UP001597118"/>
    </source>
</evidence>
<feature type="domain" description="NrS-1 polymerase-like helicase" evidence="2">
    <location>
        <begin position="459"/>
        <end position="562"/>
    </location>
</feature>
<name>A0ABW4IJ19_9SPHI</name>